<dbReference type="InterPro" id="IPR053137">
    <property type="entry name" value="NLR-like"/>
</dbReference>
<evidence type="ECO:0000313" key="3">
    <source>
        <dbReference type="Proteomes" id="UP000240760"/>
    </source>
</evidence>
<dbReference type="PANTHER" id="PTHR46082:SF11">
    <property type="entry name" value="AAA+ ATPASE DOMAIN-CONTAINING PROTEIN-RELATED"/>
    <property type="match status" value="1"/>
</dbReference>
<evidence type="ECO:0008006" key="4">
    <source>
        <dbReference type="Google" id="ProtNLM"/>
    </source>
</evidence>
<dbReference type="Gene3D" id="3.40.50.1580">
    <property type="entry name" value="Nucleoside phosphorylase domain"/>
    <property type="match status" value="1"/>
</dbReference>
<gene>
    <name evidence="2" type="ORF">M440DRAFT_1424376</name>
</gene>
<dbReference type="STRING" id="983965.A0A2T4BX24"/>
<organism evidence="2 3">
    <name type="scientific">Trichoderma longibrachiatum ATCC 18648</name>
    <dbReference type="NCBI Taxonomy" id="983965"/>
    <lineage>
        <taxon>Eukaryota</taxon>
        <taxon>Fungi</taxon>
        <taxon>Dikarya</taxon>
        <taxon>Ascomycota</taxon>
        <taxon>Pezizomycotina</taxon>
        <taxon>Sordariomycetes</taxon>
        <taxon>Hypocreomycetidae</taxon>
        <taxon>Hypocreales</taxon>
        <taxon>Hypocreaceae</taxon>
        <taxon>Trichoderma</taxon>
    </lineage>
</organism>
<evidence type="ECO:0000313" key="2">
    <source>
        <dbReference type="EMBL" id="PTB73795.1"/>
    </source>
</evidence>
<dbReference type="Proteomes" id="UP000240760">
    <property type="component" value="Unassembled WGS sequence"/>
</dbReference>
<evidence type="ECO:0000256" key="1">
    <source>
        <dbReference type="SAM" id="MobiDB-lite"/>
    </source>
</evidence>
<keyword evidence="3" id="KW-1185">Reference proteome</keyword>
<reference evidence="2 3" key="1">
    <citation type="submission" date="2016-07" db="EMBL/GenBank/DDBJ databases">
        <title>Multiple horizontal gene transfer events from other fungi enriched the ability of initially mycotrophic Trichoderma (Ascomycota) to feed on dead plant biomass.</title>
        <authorList>
            <consortium name="DOE Joint Genome Institute"/>
            <person name="Aerts A."/>
            <person name="Atanasova L."/>
            <person name="Chenthamara K."/>
            <person name="Zhang J."/>
            <person name="Grujic M."/>
            <person name="Henrissat B."/>
            <person name="Kuo A."/>
            <person name="Salamov A."/>
            <person name="Lipzen A."/>
            <person name="Labutti K."/>
            <person name="Barry K."/>
            <person name="Miao Y."/>
            <person name="Rahimi M.J."/>
            <person name="Shen Q."/>
            <person name="Grigoriev I.V."/>
            <person name="Kubicek C.P."/>
            <person name="Druzhinina I.S."/>
        </authorList>
    </citation>
    <scope>NUCLEOTIDE SEQUENCE [LARGE SCALE GENOMIC DNA]</scope>
    <source>
        <strain evidence="2 3">ATCC 18648</strain>
    </source>
</reference>
<sequence>MKRGFTPGNRQDAAKGTTKRPRTRSTARICSEEDLPRKRNDEYTVGWICAIVTEYVAAQAVLDKLHGRPEGVSPASQSDFTLGRIGEHNVVIASLPFGEYGTASAATVATDMSHNFPNIKARLMVGIGGGAPSNKHDIRLGDVVVSAPCNGHSGIMQ</sequence>
<dbReference type="GO" id="GO:0003824">
    <property type="term" value="F:catalytic activity"/>
    <property type="evidence" value="ECO:0007669"/>
    <property type="project" value="InterPro"/>
</dbReference>
<dbReference type="PANTHER" id="PTHR46082">
    <property type="entry name" value="ATP/GTP-BINDING PROTEIN-RELATED"/>
    <property type="match status" value="1"/>
</dbReference>
<name>A0A2T4BX24_TRILO</name>
<feature type="region of interest" description="Disordered" evidence="1">
    <location>
        <begin position="1"/>
        <end position="31"/>
    </location>
</feature>
<dbReference type="SUPFAM" id="SSF53167">
    <property type="entry name" value="Purine and uridine phosphorylases"/>
    <property type="match status" value="1"/>
</dbReference>
<accession>A0A2T4BX24</accession>
<dbReference type="EMBL" id="KZ679137">
    <property type="protein sequence ID" value="PTB73795.1"/>
    <property type="molecule type" value="Genomic_DNA"/>
</dbReference>
<dbReference type="OrthoDB" id="4896995at2759"/>
<dbReference type="InterPro" id="IPR035994">
    <property type="entry name" value="Nucleoside_phosphorylase_sf"/>
</dbReference>
<proteinExistence type="predicted"/>
<dbReference type="AlphaFoldDB" id="A0A2T4BX24"/>
<dbReference type="GO" id="GO:0009116">
    <property type="term" value="P:nucleoside metabolic process"/>
    <property type="evidence" value="ECO:0007669"/>
    <property type="project" value="InterPro"/>
</dbReference>
<protein>
    <recommendedName>
        <fullName evidence="4">Nucleoside phosphorylase domain-containing protein</fullName>
    </recommendedName>
</protein>